<feature type="transmembrane region" description="Helical" evidence="1">
    <location>
        <begin position="37"/>
        <end position="54"/>
    </location>
</feature>
<comment type="caution">
    <text evidence="2">The sequence shown here is derived from an EMBL/GenBank/DDBJ whole genome shotgun (WGS) entry which is preliminary data.</text>
</comment>
<proteinExistence type="predicted"/>
<organism evidence="2 3">
    <name type="scientific">Chryseobacterium luteum</name>
    <dbReference type="NCBI Taxonomy" id="421531"/>
    <lineage>
        <taxon>Bacteria</taxon>
        <taxon>Pseudomonadati</taxon>
        <taxon>Bacteroidota</taxon>
        <taxon>Flavobacteriia</taxon>
        <taxon>Flavobacteriales</taxon>
        <taxon>Weeksellaceae</taxon>
        <taxon>Chryseobacterium group</taxon>
        <taxon>Chryseobacterium</taxon>
    </lineage>
</organism>
<dbReference type="AlphaFoldDB" id="A0A085ZB62"/>
<name>A0A085ZB62_9FLAO</name>
<dbReference type="eggNOG" id="ENOG5033FCE">
    <property type="taxonomic scope" value="Bacteria"/>
</dbReference>
<dbReference type="STRING" id="421531.IX38_16530"/>
<dbReference type="EMBL" id="JPRO01000015">
    <property type="protein sequence ID" value="KFF01676.1"/>
    <property type="molecule type" value="Genomic_DNA"/>
</dbReference>
<evidence type="ECO:0000313" key="2">
    <source>
        <dbReference type="EMBL" id="KFF01676.1"/>
    </source>
</evidence>
<dbReference type="Proteomes" id="UP000028703">
    <property type="component" value="Unassembled WGS sequence"/>
</dbReference>
<keyword evidence="1" id="KW-0472">Membrane</keyword>
<evidence type="ECO:0000313" key="3">
    <source>
        <dbReference type="Proteomes" id="UP000028703"/>
    </source>
</evidence>
<feature type="transmembrane region" description="Helical" evidence="1">
    <location>
        <begin position="66"/>
        <end position="88"/>
    </location>
</feature>
<keyword evidence="1" id="KW-0812">Transmembrane</keyword>
<keyword evidence="1" id="KW-1133">Transmembrane helix</keyword>
<feature type="transmembrane region" description="Helical" evidence="1">
    <location>
        <begin position="12"/>
        <end position="31"/>
    </location>
</feature>
<reference evidence="2 3" key="1">
    <citation type="submission" date="2014-07" db="EMBL/GenBank/DDBJ databases">
        <title>Genome of Chryseobacterium luteum DSM 18605.</title>
        <authorList>
            <person name="Stropko S.J."/>
            <person name="Pipes S.E."/>
            <person name="Newman J.D."/>
        </authorList>
    </citation>
    <scope>NUCLEOTIDE SEQUENCE [LARGE SCALE GENOMIC DNA]</scope>
    <source>
        <strain evidence="2 3">DSM 18605</strain>
    </source>
</reference>
<accession>A0A085ZB62</accession>
<keyword evidence="3" id="KW-1185">Reference proteome</keyword>
<feature type="transmembrane region" description="Helical" evidence="1">
    <location>
        <begin position="206"/>
        <end position="233"/>
    </location>
</feature>
<sequence length="242" mass="27839">MTGKMKKIADTFSIVLGFIVMGAGILFLVFIENPVRYFFYVVFLAVVINFKSFPNLRIDFKKVAGNFLITLCVAYLSLITLLSLSPFLKIQEFKLSHPGWKPVSAQIIKPTALWDTGYKREGNSYVDVYYEYLSDGKLYKNSASEALYQYYPLWNRKKSHELVNEFSKSVSEKIKKKDYIIFSDPDQPEKSKLFLSTDLFYFQGSLFYNMVTGMAALLLIILGLTAAIFLVPLNRQREGKRK</sequence>
<gene>
    <name evidence="2" type="ORF">IX38_16530</name>
</gene>
<protein>
    <submittedName>
        <fullName evidence="2">Uncharacterized protein</fullName>
    </submittedName>
</protein>
<evidence type="ECO:0000256" key="1">
    <source>
        <dbReference type="SAM" id="Phobius"/>
    </source>
</evidence>